<evidence type="ECO:0000256" key="3">
    <source>
        <dbReference type="ARBA" id="ARBA00023125"/>
    </source>
</evidence>
<comment type="similarity">
    <text evidence="1">Belongs to the LysR transcriptional regulatory family.</text>
</comment>
<dbReference type="AlphaFoldDB" id="A0A2G9X1E9"/>
<dbReference type="Gene3D" id="3.40.190.290">
    <property type="match status" value="1"/>
</dbReference>
<keyword evidence="2" id="KW-0805">Transcription regulation</keyword>
<reference evidence="6 7" key="1">
    <citation type="submission" date="2017-08" db="EMBL/GenBank/DDBJ databases">
        <title>Pleomorphomonas carboxidotrophicus sp. nov., a new mesophilic hydrogenogenic carboxidotroph.</title>
        <authorList>
            <person name="Esquivel-Elizondo S."/>
            <person name="Krajmalnik-Brown R."/>
            <person name="Maldonado J."/>
        </authorList>
    </citation>
    <scope>NUCLEOTIDE SEQUENCE [LARGE SCALE GENOMIC DNA]</scope>
    <source>
        <strain evidence="6 7">SVCO-16</strain>
    </source>
</reference>
<dbReference type="Proteomes" id="UP000231070">
    <property type="component" value="Unassembled WGS sequence"/>
</dbReference>
<dbReference type="PANTHER" id="PTHR30537">
    <property type="entry name" value="HTH-TYPE TRANSCRIPTIONAL REGULATOR"/>
    <property type="match status" value="1"/>
</dbReference>
<feature type="domain" description="HTH lysR-type" evidence="5">
    <location>
        <begin position="1"/>
        <end position="60"/>
    </location>
</feature>
<dbReference type="Pfam" id="PF00126">
    <property type="entry name" value="HTH_1"/>
    <property type="match status" value="1"/>
</dbReference>
<evidence type="ECO:0000256" key="1">
    <source>
        <dbReference type="ARBA" id="ARBA00009437"/>
    </source>
</evidence>
<gene>
    <name evidence="6" type="ORF">CJ014_01115</name>
</gene>
<dbReference type="PANTHER" id="PTHR30537:SF5">
    <property type="entry name" value="HTH-TYPE TRANSCRIPTIONAL ACTIVATOR TTDR-RELATED"/>
    <property type="match status" value="1"/>
</dbReference>
<dbReference type="PROSITE" id="PS50931">
    <property type="entry name" value="HTH_LYSR"/>
    <property type="match status" value="1"/>
</dbReference>
<dbReference type="SUPFAM" id="SSF46785">
    <property type="entry name" value="Winged helix' DNA-binding domain"/>
    <property type="match status" value="1"/>
</dbReference>
<evidence type="ECO:0000259" key="5">
    <source>
        <dbReference type="PROSITE" id="PS50931"/>
    </source>
</evidence>
<evidence type="ECO:0000313" key="6">
    <source>
        <dbReference type="EMBL" id="PIP00734.1"/>
    </source>
</evidence>
<dbReference type="InterPro" id="IPR005119">
    <property type="entry name" value="LysR_subst-bd"/>
</dbReference>
<dbReference type="RefSeq" id="WP_100078674.1">
    <property type="nucleotide sequence ID" value="NZ_NQVN01000001.1"/>
</dbReference>
<dbReference type="CDD" id="cd08475">
    <property type="entry name" value="PBP2_CrgA_like_6"/>
    <property type="match status" value="1"/>
</dbReference>
<dbReference type="OrthoDB" id="9813056at2"/>
<evidence type="ECO:0000256" key="2">
    <source>
        <dbReference type="ARBA" id="ARBA00023015"/>
    </source>
</evidence>
<dbReference type="InterPro" id="IPR000847">
    <property type="entry name" value="LysR_HTH_N"/>
</dbReference>
<organism evidence="6 7">
    <name type="scientific">Pleomorphomonas carboxyditropha</name>
    <dbReference type="NCBI Taxonomy" id="2023338"/>
    <lineage>
        <taxon>Bacteria</taxon>
        <taxon>Pseudomonadati</taxon>
        <taxon>Pseudomonadota</taxon>
        <taxon>Alphaproteobacteria</taxon>
        <taxon>Hyphomicrobiales</taxon>
        <taxon>Pleomorphomonadaceae</taxon>
        <taxon>Pleomorphomonas</taxon>
    </lineage>
</organism>
<dbReference type="GO" id="GO:0003677">
    <property type="term" value="F:DNA binding"/>
    <property type="evidence" value="ECO:0007669"/>
    <property type="project" value="UniProtKB-KW"/>
</dbReference>
<keyword evidence="3" id="KW-0238">DNA-binding</keyword>
<dbReference type="InterPro" id="IPR058163">
    <property type="entry name" value="LysR-type_TF_proteobact-type"/>
</dbReference>
<comment type="caution">
    <text evidence="6">The sequence shown here is derived from an EMBL/GenBank/DDBJ whole genome shotgun (WGS) entry which is preliminary data.</text>
</comment>
<sequence length="301" mass="33162">MSEMLNGVDVFVAAVETGSFAAAAERLHVTRSAVAKTIARMEARLDVRLLHRTTRSLALTEDGQGYYEHCLRALEELRAGETALDSGRREAAGRLRVSVPTLFGRRCVAPVLARLAARHPRLELDLSFSDRQVDLIEDGFDLAIRNGEIGDGTGLMTRTVSLQRMSVCASPAYLDRNGRPESLDDLSAHQAITYGRADRIRTWQFPTGDGGLREATPPSRMRFDDLEALADAAEAGYGLAWLPCWLIRDRVRLGALVPLLDNTPRLVFRTHALWPETPHLPLRVRFAIDALATALPGSAEL</sequence>
<dbReference type="Pfam" id="PF03466">
    <property type="entry name" value="LysR_substrate"/>
    <property type="match status" value="1"/>
</dbReference>
<dbReference type="EMBL" id="NQVN01000001">
    <property type="protein sequence ID" value="PIP00734.1"/>
    <property type="molecule type" value="Genomic_DNA"/>
</dbReference>
<keyword evidence="7" id="KW-1185">Reference proteome</keyword>
<dbReference type="Gene3D" id="1.10.10.10">
    <property type="entry name" value="Winged helix-like DNA-binding domain superfamily/Winged helix DNA-binding domain"/>
    <property type="match status" value="1"/>
</dbReference>
<proteinExistence type="inferred from homology"/>
<dbReference type="SUPFAM" id="SSF53850">
    <property type="entry name" value="Periplasmic binding protein-like II"/>
    <property type="match status" value="1"/>
</dbReference>
<accession>A0A2G9X1E9</accession>
<protein>
    <submittedName>
        <fullName evidence="6">LysR family transcriptional regulator</fullName>
    </submittedName>
</protein>
<keyword evidence="4" id="KW-0804">Transcription</keyword>
<name>A0A2G9X1E9_9HYPH</name>
<dbReference type="InterPro" id="IPR036390">
    <property type="entry name" value="WH_DNA-bd_sf"/>
</dbReference>
<dbReference type="InterPro" id="IPR036388">
    <property type="entry name" value="WH-like_DNA-bd_sf"/>
</dbReference>
<evidence type="ECO:0000256" key="4">
    <source>
        <dbReference type="ARBA" id="ARBA00023163"/>
    </source>
</evidence>
<evidence type="ECO:0000313" key="7">
    <source>
        <dbReference type="Proteomes" id="UP000231070"/>
    </source>
</evidence>
<dbReference type="FunFam" id="1.10.10.10:FF:000001">
    <property type="entry name" value="LysR family transcriptional regulator"/>
    <property type="match status" value="1"/>
</dbReference>
<dbReference type="GO" id="GO:0003700">
    <property type="term" value="F:DNA-binding transcription factor activity"/>
    <property type="evidence" value="ECO:0007669"/>
    <property type="project" value="InterPro"/>
</dbReference>